<protein>
    <submittedName>
        <fullName evidence="3">CpaF family protein</fullName>
    </submittedName>
</protein>
<dbReference type="PANTHER" id="PTHR30486:SF15">
    <property type="entry name" value="TYPE II_IV SECRETION SYSTEM ATPASE"/>
    <property type="match status" value="1"/>
</dbReference>
<keyword evidence="4" id="KW-1185">Reference proteome</keyword>
<comment type="similarity">
    <text evidence="1">Belongs to the GSP E family.</text>
</comment>
<gene>
    <name evidence="3" type="ORF">NK118_07165</name>
</gene>
<sequence>MNRFEILHEKILGEIDLTQEFDDQELVRLIHKVIKEHTQNDYMAIDERTALGKELFNTLRKLDVLEDFLHDEAITEIMINGTQNIFYEREGRLYDSKKRFSSTERLNDLIQQIVSQTNRLVNESSPIVDTRLADGSRVNVVLSPIALDGPVVTIRKFSKAGMNLKELIRRGSVSEDIVHFLSILVAARYNIFISGGTGSGKTTFLNALAETIPKDERLIIIEDNAELNIRSLPNLVRLEARGANTEGKGEIPIHTLIKTALRMRPDRIIIGEVRGEEALSLLQAYNTGHDGSISTGHANSCMDMIARLETMVLMNKMEMPLQAIRRQIASGIDIFIHLGRLRDKSRKVLEVSEVKEYKNEEIVLNVLYEYREEGYGQGSWTKVNDIYHTEKLLAAGYQL</sequence>
<evidence type="ECO:0000256" key="1">
    <source>
        <dbReference type="ARBA" id="ARBA00006611"/>
    </source>
</evidence>
<dbReference type="InterPro" id="IPR001482">
    <property type="entry name" value="T2SS/T4SS_dom"/>
</dbReference>
<reference evidence="3 4" key="1">
    <citation type="journal article" date="2022" name="Genome Biol. Evol.">
        <title>Host diet, physiology and behaviors set the stage for Lachnospiraceae cladogenesis.</title>
        <authorList>
            <person name="Vera-Ponce De Leon A."/>
            <person name="Schneider M."/>
            <person name="Jahnes B.C."/>
            <person name="Sadowski V."/>
            <person name="Camuy-Velez L.A."/>
            <person name="Duan J."/>
            <person name="Sabree Z.L."/>
        </authorList>
    </citation>
    <scope>NUCLEOTIDE SEQUENCE [LARGE SCALE GENOMIC DNA]</scope>
    <source>
        <strain evidence="3 4">PAL227</strain>
    </source>
</reference>
<name>A0ABT1EL87_9FIRM</name>
<dbReference type="RefSeq" id="WP_262068907.1">
    <property type="nucleotide sequence ID" value="NZ_JAMXOC010000008.1"/>
</dbReference>
<evidence type="ECO:0000313" key="3">
    <source>
        <dbReference type="EMBL" id="MCP1110027.1"/>
    </source>
</evidence>
<feature type="domain" description="Bacterial type II secretion system protein E" evidence="2">
    <location>
        <begin position="63"/>
        <end position="344"/>
    </location>
</feature>
<dbReference type="Gene3D" id="3.30.450.380">
    <property type="match status" value="1"/>
</dbReference>
<dbReference type="Pfam" id="PF00437">
    <property type="entry name" value="T2SSE"/>
    <property type="match status" value="1"/>
</dbReference>
<dbReference type="Gene3D" id="3.40.50.300">
    <property type="entry name" value="P-loop containing nucleotide triphosphate hydrolases"/>
    <property type="match status" value="1"/>
</dbReference>
<evidence type="ECO:0000313" key="4">
    <source>
        <dbReference type="Proteomes" id="UP001523565"/>
    </source>
</evidence>
<dbReference type="Proteomes" id="UP001523565">
    <property type="component" value="Unassembled WGS sequence"/>
</dbReference>
<dbReference type="EMBL" id="JAMZFV010000008">
    <property type="protein sequence ID" value="MCP1110027.1"/>
    <property type="molecule type" value="Genomic_DNA"/>
</dbReference>
<dbReference type="CDD" id="cd01130">
    <property type="entry name" value="VirB11-like_ATPase"/>
    <property type="match status" value="1"/>
</dbReference>
<dbReference type="PANTHER" id="PTHR30486">
    <property type="entry name" value="TWITCHING MOTILITY PROTEIN PILT"/>
    <property type="match status" value="1"/>
</dbReference>
<proteinExistence type="inferred from homology"/>
<organism evidence="3 4">
    <name type="scientific">Ohessyouella blattaphilus</name>
    <dbReference type="NCBI Taxonomy" id="2949333"/>
    <lineage>
        <taxon>Bacteria</taxon>
        <taxon>Bacillati</taxon>
        <taxon>Bacillota</taxon>
        <taxon>Clostridia</taxon>
        <taxon>Lachnospirales</taxon>
        <taxon>Lachnospiraceae</taxon>
        <taxon>Ohessyouella</taxon>
    </lineage>
</organism>
<dbReference type="InterPro" id="IPR050921">
    <property type="entry name" value="T4SS_GSP_E_ATPase"/>
</dbReference>
<evidence type="ECO:0000259" key="2">
    <source>
        <dbReference type="Pfam" id="PF00437"/>
    </source>
</evidence>
<accession>A0ABT1EL87</accession>
<dbReference type="InterPro" id="IPR027417">
    <property type="entry name" value="P-loop_NTPase"/>
</dbReference>
<dbReference type="SUPFAM" id="SSF52540">
    <property type="entry name" value="P-loop containing nucleoside triphosphate hydrolases"/>
    <property type="match status" value="1"/>
</dbReference>
<comment type="caution">
    <text evidence="3">The sequence shown here is derived from an EMBL/GenBank/DDBJ whole genome shotgun (WGS) entry which is preliminary data.</text>
</comment>